<organism evidence="1 2">
    <name type="scientific">Oryza meyeriana var. granulata</name>
    <dbReference type="NCBI Taxonomy" id="110450"/>
    <lineage>
        <taxon>Eukaryota</taxon>
        <taxon>Viridiplantae</taxon>
        <taxon>Streptophyta</taxon>
        <taxon>Embryophyta</taxon>
        <taxon>Tracheophyta</taxon>
        <taxon>Spermatophyta</taxon>
        <taxon>Magnoliopsida</taxon>
        <taxon>Liliopsida</taxon>
        <taxon>Poales</taxon>
        <taxon>Poaceae</taxon>
        <taxon>BOP clade</taxon>
        <taxon>Oryzoideae</taxon>
        <taxon>Oryzeae</taxon>
        <taxon>Oryzinae</taxon>
        <taxon>Oryza</taxon>
        <taxon>Oryza meyeriana</taxon>
    </lineage>
</organism>
<dbReference type="AlphaFoldDB" id="A0A6G1DZ33"/>
<reference evidence="1 2" key="1">
    <citation type="submission" date="2019-11" db="EMBL/GenBank/DDBJ databases">
        <title>Whole genome sequence of Oryza granulata.</title>
        <authorList>
            <person name="Li W."/>
        </authorList>
    </citation>
    <scope>NUCLEOTIDE SEQUENCE [LARGE SCALE GENOMIC DNA]</scope>
    <source>
        <strain evidence="2">cv. Menghai</strain>
        <tissue evidence="1">Leaf</tissue>
    </source>
</reference>
<proteinExistence type="predicted"/>
<dbReference type="EMBL" id="SPHZ02000005">
    <property type="protein sequence ID" value="KAF0916943.1"/>
    <property type="molecule type" value="Genomic_DNA"/>
</dbReference>
<evidence type="ECO:0000313" key="2">
    <source>
        <dbReference type="Proteomes" id="UP000479710"/>
    </source>
</evidence>
<protein>
    <submittedName>
        <fullName evidence="1">Uncharacterized protein</fullName>
    </submittedName>
</protein>
<gene>
    <name evidence="1" type="ORF">E2562_015116</name>
</gene>
<keyword evidence="2" id="KW-1185">Reference proteome</keyword>
<name>A0A6G1DZ33_9ORYZ</name>
<dbReference type="Proteomes" id="UP000479710">
    <property type="component" value="Unassembled WGS sequence"/>
</dbReference>
<sequence length="68" mass="6823">MMGVRQSGIVSIDATVEGGVSEGRAVGVLKTSYMTCGGNGVFVATALTKASVSAMLARGMSATVTPRK</sequence>
<evidence type="ECO:0000313" key="1">
    <source>
        <dbReference type="EMBL" id="KAF0916943.1"/>
    </source>
</evidence>
<accession>A0A6G1DZ33</accession>
<comment type="caution">
    <text evidence="1">The sequence shown here is derived from an EMBL/GenBank/DDBJ whole genome shotgun (WGS) entry which is preliminary data.</text>
</comment>